<gene>
    <name evidence="1" type="ORF">A2675_00920</name>
</gene>
<sequence>MGDLKSCKKVSLSQFHDDRANALFLERMRQHERSEGISCRIDAMWEILSEYLHMLPLRVVRMFGRWNVVREIGTVHLTESMGTCFVNEWNKEMLYSPLTVNSKPEDVPAISKNEFALQGLKQDEVESLVGVVLAKIDDSVVRQLCFPKVIKPDDCSVFMFRSIEQSGVDGDGGKIFVERAGYFAAPHDNDMEDFTRWLLDDRRFEAIKDIMVFRKDRWQRVAPSQVEMKLLGEEQALFLPK</sequence>
<evidence type="ECO:0000313" key="2">
    <source>
        <dbReference type="Proteomes" id="UP000176997"/>
    </source>
</evidence>
<dbReference type="Proteomes" id="UP000176997">
    <property type="component" value="Unassembled WGS sequence"/>
</dbReference>
<comment type="caution">
    <text evidence="1">The sequence shown here is derived from an EMBL/GenBank/DDBJ whole genome shotgun (WGS) entry which is preliminary data.</text>
</comment>
<protein>
    <submittedName>
        <fullName evidence="1">Uncharacterized protein</fullName>
    </submittedName>
</protein>
<dbReference type="AlphaFoldDB" id="A0A1G2S815"/>
<proteinExistence type="predicted"/>
<accession>A0A1G2S815</accession>
<dbReference type="STRING" id="1802723.A2675_00920"/>
<name>A0A1G2S815_9BACT</name>
<dbReference type="EMBL" id="MHUS01000014">
    <property type="protein sequence ID" value="OHA81127.1"/>
    <property type="molecule type" value="Genomic_DNA"/>
</dbReference>
<evidence type="ECO:0000313" key="1">
    <source>
        <dbReference type="EMBL" id="OHA81127.1"/>
    </source>
</evidence>
<reference evidence="1 2" key="1">
    <citation type="journal article" date="2016" name="Nat. Commun.">
        <title>Thousands of microbial genomes shed light on interconnected biogeochemical processes in an aquifer system.</title>
        <authorList>
            <person name="Anantharaman K."/>
            <person name="Brown C.T."/>
            <person name="Hug L.A."/>
            <person name="Sharon I."/>
            <person name="Castelle C.J."/>
            <person name="Probst A.J."/>
            <person name="Thomas B.C."/>
            <person name="Singh A."/>
            <person name="Wilkins M.J."/>
            <person name="Karaoz U."/>
            <person name="Brodie E.L."/>
            <person name="Williams K.H."/>
            <person name="Hubbard S.S."/>
            <person name="Banfield J.F."/>
        </authorList>
    </citation>
    <scope>NUCLEOTIDE SEQUENCE [LARGE SCALE GENOMIC DNA]</scope>
</reference>
<organism evidence="1 2">
    <name type="scientific">Candidatus Yonathbacteria bacterium RIFCSPHIGHO2_01_FULL_51_10</name>
    <dbReference type="NCBI Taxonomy" id="1802723"/>
    <lineage>
        <taxon>Bacteria</taxon>
        <taxon>Candidatus Yonathiibacteriota</taxon>
    </lineage>
</organism>